<dbReference type="Proteomes" id="UP000623467">
    <property type="component" value="Unassembled WGS sequence"/>
</dbReference>
<keyword evidence="2" id="KW-1133">Transmembrane helix</keyword>
<gene>
    <name evidence="3" type="ORF">MSAN_00012300</name>
</gene>
<feature type="region of interest" description="Disordered" evidence="1">
    <location>
        <begin position="250"/>
        <end position="272"/>
    </location>
</feature>
<organism evidence="3 4">
    <name type="scientific">Mycena sanguinolenta</name>
    <dbReference type="NCBI Taxonomy" id="230812"/>
    <lineage>
        <taxon>Eukaryota</taxon>
        <taxon>Fungi</taxon>
        <taxon>Dikarya</taxon>
        <taxon>Basidiomycota</taxon>
        <taxon>Agaricomycotina</taxon>
        <taxon>Agaricomycetes</taxon>
        <taxon>Agaricomycetidae</taxon>
        <taxon>Agaricales</taxon>
        <taxon>Marasmiineae</taxon>
        <taxon>Mycenaceae</taxon>
        <taxon>Mycena</taxon>
    </lineage>
</organism>
<proteinExistence type="predicted"/>
<feature type="transmembrane region" description="Helical" evidence="2">
    <location>
        <begin position="119"/>
        <end position="139"/>
    </location>
</feature>
<dbReference type="EMBL" id="JACAZH010000001">
    <property type="protein sequence ID" value="KAF7375977.1"/>
    <property type="molecule type" value="Genomic_DNA"/>
</dbReference>
<feature type="transmembrane region" description="Helical" evidence="2">
    <location>
        <begin position="89"/>
        <end position="107"/>
    </location>
</feature>
<keyword evidence="4" id="KW-1185">Reference proteome</keyword>
<keyword evidence="2" id="KW-0472">Membrane</keyword>
<comment type="caution">
    <text evidence="3">The sequence shown here is derived from an EMBL/GenBank/DDBJ whole genome shotgun (WGS) entry which is preliminary data.</text>
</comment>
<feature type="compositionally biased region" description="Basic residues" evidence="1">
    <location>
        <begin position="176"/>
        <end position="185"/>
    </location>
</feature>
<sequence>MYQYGTENSVIRHFGCSPAPRTMDVTPADLPLPAFLDPLLTYLSDNLPGPVYSFLITLFSHLLALCTALYALLLSLLSTHPLQWDAQTVLPPLIALLTSYLAIISLYRTTSWMFRTGLWFMKWGTLFGGIIAACSWLLFQQNANSLAGRGIVAGLGGVVLDMLNGDGRNAAGGPRTRSRSRKPAKKAAGTRMKKPKPWESFERHREWQYQENGGAESEDAPDVLAALMDKAAEAVTGNAWWEVAKSVFTGQDASGESEAPQEQRRKGNTKTR</sequence>
<evidence type="ECO:0000313" key="4">
    <source>
        <dbReference type="Proteomes" id="UP000623467"/>
    </source>
</evidence>
<accession>A0A8H6ZE18</accession>
<protein>
    <submittedName>
        <fullName evidence="3">Uncharacterized protein</fullName>
    </submittedName>
</protein>
<keyword evidence="2" id="KW-0812">Transmembrane</keyword>
<dbReference type="OrthoDB" id="2502792at2759"/>
<evidence type="ECO:0000256" key="1">
    <source>
        <dbReference type="SAM" id="MobiDB-lite"/>
    </source>
</evidence>
<reference evidence="3" key="1">
    <citation type="submission" date="2020-05" db="EMBL/GenBank/DDBJ databases">
        <title>Mycena genomes resolve the evolution of fungal bioluminescence.</title>
        <authorList>
            <person name="Tsai I.J."/>
        </authorList>
    </citation>
    <scope>NUCLEOTIDE SEQUENCE</scope>
    <source>
        <strain evidence="3">160909Yilan</strain>
    </source>
</reference>
<evidence type="ECO:0000313" key="3">
    <source>
        <dbReference type="EMBL" id="KAF7375977.1"/>
    </source>
</evidence>
<evidence type="ECO:0000256" key="2">
    <source>
        <dbReference type="SAM" id="Phobius"/>
    </source>
</evidence>
<feature type="transmembrane region" description="Helical" evidence="2">
    <location>
        <begin position="51"/>
        <end position="77"/>
    </location>
</feature>
<feature type="region of interest" description="Disordered" evidence="1">
    <location>
        <begin position="169"/>
        <end position="200"/>
    </location>
</feature>
<dbReference type="AlphaFoldDB" id="A0A8H6ZE18"/>
<name>A0A8H6ZE18_9AGAR</name>